<accession>A0A3Q3XE59</accession>
<organism evidence="1 2">
    <name type="scientific">Mola mola</name>
    <name type="common">Ocean sunfish</name>
    <name type="synonym">Tetraodon mola</name>
    <dbReference type="NCBI Taxonomy" id="94237"/>
    <lineage>
        <taxon>Eukaryota</taxon>
        <taxon>Metazoa</taxon>
        <taxon>Chordata</taxon>
        <taxon>Craniata</taxon>
        <taxon>Vertebrata</taxon>
        <taxon>Euteleostomi</taxon>
        <taxon>Actinopterygii</taxon>
        <taxon>Neopterygii</taxon>
        <taxon>Teleostei</taxon>
        <taxon>Neoteleostei</taxon>
        <taxon>Acanthomorphata</taxon>
        <taxon>Eupercaria</taxon>
        <taxon>Tetraodontiformes</taxon>
        <taxon>Molidae</taxon>
        <taxon>Mola</taxon>
    </lineage>
</organism>
<evidence type="ECO:0000313" key="1">
    <source>
        <dbReference type="Ensembl" id="ENSMMOP00000026880.1"/>
    </source>
</evidence>
<dbReference type="Proteomes" id="UP000261620">
    <property type="component" value="Unplaced"/>
</dbReference>
<dbReference type="AlphaFoldDB" id="A0A3Q3XE59"/>
<reference evidence="1" key="2">
    <citation type="submission" date="2025-09" db="UniProtKB">
        <authorList>
            <consortium name="Ensembl"/>
        </authorList>
    </citation>
    <scope>IDENTIFICATION</scope>
</reference>
<evidence type="ECO:0000313" key="2">
    <source>
        <dbReference type="Proteomes" id="UP000261620"/>
    </source>
</evidence>
<name>A0A3Q3XE59_MOLML</name>
<protein>
    <submittedName>
        <fullName evidence="1">Uncharacterized protein</fullName>
    </submittedName>
</protein>
<reference evidence="1" key="1">
    <citation type="submission" date="2025-08" db="UniProtKB">
        <authorList>
            <consortium name="Ensembl"/>
        </authorList>
    </citation>
    <scope>IDENTIFICATION</scope>
</reference>
<proteinExistence type="predicted"/>
<sequence>EREGFCLSDECFGLKRGANRNQNTKVLQTGAEPQQLTELFLTSITAIEKLRIITVLQYVSYYIITYPADTMNNKCQRYISDHLYCFFPLTLFQNTIMVHK</sequence>
<keyword evidence="2" id="KW-1185">Reference proteome</keyword>
<dbReference type="Ensembl" id="ENSMMOT00000027337.1">
    <property type="protein sequence ID" value="ENSMMOP00000026880.1"/>
    <property type="gene ID" value="ENSMMOG00000020329.1"/>
</dbReference>